<dbReference type="EMBL" id="LPUF01000001">
    <property type="protein sequence ID" value="OQK16994.1"/>
    <property type="molecule type" value="Genomic_DNA"/>
</dbReference>
<dbReference type="OrthoDB" id="9785445at2"/>
<dbReference type="AlphaFoldDB" id="A0A1V8M5Z6"/>
<evidence type="ECO:0000313" key="2">
    <source>
        <dbReference type="EMBL" id="OQK16994.1"/>
    </source>
</evidence>
<feature type="transmembrane region" description="Helical" evidence="1">
    <location>
        <begin position="12"/>
        <end position="30"/>
    </location>
</feature>
<comment type="caution">
    <text evidence="2">The sequence shown here is derived from an EMBL/GenBank/DDBJ whole genome shotgun (WGS) entry which is preliminary data.</text>
</comment>
<protein>
    <recommendedName>
        <fullName evidence="4">Thioredoxin domain-containing protein</fullName>
    </recommendedName>
</protein>
<evidence type="ECO:0008006" key="4">
    <source>
        <dbReference type="Google" id="ProtNLM"/>
    </source>
</evidence>
<proteinExistence type="predicted"/>
<organism evidence="2 3">
    <name type="scientific">Methyloprofundus sedimenti</name>
    <dbReference type="NCBI Taxonomy" id="1420851"/>
    <lineage>
        <taxon>Bacteria</taxon>
        <taxon>Pseudomonadati</taxon>
        <taxon>Pseudomonadota</taxon>
        <taxon>Gammaproteobacteria</taxon>
        <taxon>Methylococcales</taxon>
        <taxon>Methylococcaceae</taxon>
        <taxon>Methyloprofundus</taxon>
    </lineage>
</organism>
<keyword evidence="1" id="KW-0472">Membrane</keyword>
<reference evidence="2 3" key="1">
    <citation type="submission" date="2015-12" db="EMBL/GenBank/DDBJ databases">
        <authorList>
            <person name="Shamseldin A."/>
            <person name="Moawad H."/>
            <person name="Abd El-Rahim W.M."/>
            <person name="Sadowsky M.J."/>
        </authorList>
    </citation>
    <scope>NUCLEOTIDE SEQUENCE [LARGE SCALE GENOMIC DNA]</scope>
    <source>
        <strain evidence="2 3">WF1</strain>
    </source>
</reference>
<evidence type="ECO:0000256" key="1">
    <source>
        <dbReference type="SAM" id="Phobius"/>
    </source>
</evidence>
<name>A0A1V8M5Z6_9GAMM</name>
<dbReference type="Proteomes" id="UP000191980">
    <property type="component" value="Unassembled WGS sequence"/>
</dbReference>
<keyword evidence="1" id="KW-0812">Transmembrane</keyword>
<dbReference type="STRING" id="1420851.AU255_03585"/>
<evidence type="ECO:0000313" key="3">
    <source>
        <dbReference type="Proteomes" id="UP000191980"/>
    </source>
</evidence>
<keyword evidence="1" id="KW-1133">Transmembrane helix</keyword>
<sequence>MIKQIQKNHRTIIILALMTIIPFSFAWYLTTDPDFKPSATNKGDLIIPVITTEDSDLQGIDDFSINNIGQLKGHWVMLNIIPANNCNKLCVEAIHATRQLRLMLNKDLTRTRRAVIVMQGQQEAEFQPWWDEDDRLIKVKPSPALAIKIKQQLGGKIAEGRLLLMDPLGNIMMQYSSEFDPYAVKSDLKKLLRISQIG</sequence>
<dbReference type="RefSeq" id="WP_080521610.1">
    <property type="nucleotide sequence ID" value="NZ_LPUF01000001.1"/>
</dbReference>
<accession>A0A1V8M5Z6</accession>
<keyword evidence="3" id="KW-1185">Reference proteome</keyword>
<gene>
    <name evidence="2" type="ORF">AU255_03585</name>
</gene>